<dbReference type="InterPro" id="IPR036102">
    <property type="entry name" value="OsmC/Ohrsf"/>
</dbReference>
<dbReference type="EMBL" id="ACLR01000221">
    <property type="protein sequence ID" value="EEK16034.1"/>
    <property type="molecule type" value="Genomic_DNA"/>
</dbReference>
<dbReference type="Gene3D" id="3.30.300.20">
    <property type="match status" value="1"/>
</dbReference>
<dbReference type="RefSeq" id="WP_007366100.1">
    <property type="nucleotide sequence ID" value="NZ_ACLR01000221.1"/>
</dbReference>
<dbReference type="STRING" id="596327.PORUE0001_0943"/>
<reference evidence="1 2" key="1">
    <citation type="submission" date="2009-04" db="EMBL/GenBank/DDBJ databases">
        <authorList>
            <person name="Sebastian Y."/>
            <person name="Madupu R."/>
            <person name="Durkin A.S."/>
            <person name="Torralba M."/>
            <person name="Methe B."/>
            <person name="Sutton G.G."/>
            <person name="Strausberg R.L."/>
            <person name="Nelson K.E."/>
        </authorList>
    </citation>
    <scope>NUCLEOTIDE SEQUENCE [LARGE SCALE GENOMIC DNA]</scope>
    <source>
        <strain evidence="1 2">60-3</strain>
    </source>
</reference>
<evidence type="ECO:0000313" key="2">
    <source>
        <dbReference type="Proteomes" id="UP000003303"/>
    </source>
</evidence>
<dbReference type="InterPro" id="IPR052924">
    <property type="entry name" value="OsmC/Ohr_hydroprdx_reductase"/>
</dbReference>
<dbReference type="InterPro" id="IPR003718">
    <property type="entry name" value="OsmC/Ohr_fam"/>
</dbReference>
<keyword evidence="2" id="KW-1185">Reference proteome</keyword>
<accession>C2ME28</accession>
<sequence length="132" mass="14636">MKTHLIKQGAYLSQIDNQRGNSVTVDLPVASGGTAQGPTAFELLAMSLNGCIATIFTTMAEKKRLTIEHLEIDLEAKTTEGEMEAIDYTLRVKTTATDQELEKCLELTEKVCPVGRLFHRAGVPFTHRIERM</sequence>
<dbReference type="Proteomes" id="UP000003303">
    <property type="component" value="Unassembled WGS sequence"/>
</dbReference>
<evidence type="ECO:0000313" key="1">
    <source>
        <dbReference type="EMBL" id="EEK16034.1"/>
    </source>
</evidence>
<dbReference type="InterPro" id="IPR015946">
    <property type="entry name" value="KH_dom-like_a/b"/>
</dbReference>
<organism evidence="1 2">
    <name type="scientific">Porphyromonas uenonis 60-3</name>
    <dbReference type="NCBI Taxonomy" id="596327"/>
    <lineage>
        <taxon>Bacteria</taxon>
        <taxon>Pseudomonadati</taxon>
        <taxon>Bacteroidota</taxon>
        <taxon>Bacteroidia</taxon>
        <taxon>Bacteroidales</taxon>
        <taxon>Porphyromonadaceae</taxon>
        <taxon>Porphyromonas</taxon>
    </lineage>
</organism>
<dbReference type="OrthoDB" id="9811389at2"/>
<dbReference type="AlphaFoldDB" id="C2ME28"/>
<dbReference type="PANTHER" id="PTHR35368">
    <property type="entry name" value="HYDROPEROXIDE REDUCTASE"/>
    <property type="match status" value="1"/>
</dbReference>
<dbReference type="Pfam" id="PF02566">
    <property type="entry name" value="OsmC"/>
    <property type="match status" value="1"/>
</dbReference>
<protein>
    <submittedName>
        <fullName evidence="1">OsmC-like protein</fullName>
    </submittedName>
</protein>
<dbReference type="PANTHER" id="PTHR35368:SF1">
    <property type="entry name" value="HYDROPEROXIDE REDUCTASE"/>
    <property type="match status" value="1"/>
</dbReference>
<dbReference type="SUPFAM" id="SSF82784">
    <property type="entry name" value="OsmC-like"/>
    <property type="match status" value="1"/>
</dbReference>
<proteinExistence type="predicted"/>
<comment type="caution">
    <text evidence="1">The sequence shown here is derived from an EMBL/GenBank/DDBJ whole genome shotgun (WGS) entry which is preliminary data.</text>
</comment>
<gene>
    <name evidence="1" type="ORF">PORUE0001_0943</name>
</gene>
<name>C2ME28_9PORP</name>